<sequence length="34" mass="3850">MDHTPAVMHSLKNSIYPLACGQNLKANHLFKVNR</sequence>
<name>A0A0E9RFA7_ANGAN</name>
<evidence type="ECO:0000313" key="1">
    <source>
        <dbReference type="EMBL" id="JAH27492.1"/>
    </source>
</evidence>
<reference evidence="1" key="1">
    <citation type="submission" date="2014-11" db="EMBL/GenBank/DDBJ databases">
        <authorList>
            <person name="Amaro Gonzalez C."/>
        </authorList>
    </citation>
    <scope>NUCLEOTIDE SEQUENCE</scope>
</reference>
<accession>A0A0E9RFA7</accession>
<dbReference type="AlphaFoldDB" id="A0A0E9RFA7"/>
<organism evidence="1">
    <name type="scientific">Anguilla anguilla</name>
    <name type="common">European freshwater eel</name>
    <name type="synonym">Muraena anguilla</name>
    <dbReference type="NCBI Taxonomy" id="7936"/>
    <lineage>
        <taxon>Eukaryota</taxon>
        <taxon>Metazoa</taxon>
        <taxon>Chordata</taxon>
        <taxon>Craniata</taxon>
        <taxon>Vertebrata</taxon>
        <taxon>Euteleostomi</taxon>
        <taxon>Actinopterygii</taxon>
        <taxon>Neopterygii</taxon>
        <taxon>Teleostei</taxon>
        <taxon>Anguilliformes</taxon>
        <taxon>Anguillidae</taxon>
        <taxon>Anguilla</taxon>
    </lineage>
</organism>
<proteinExistence type="predicted"/>
<protein>
    <submittedName>
        <fullName evidence="1">Uncharacterized protein</fullName>
    </submittedName>
</protein>
<reference evidence="1" key="2">
    <citation type="journal article" date="2015" name="Fish Shellfish Immunol.">
        <title>Early steps in the European eel (Anguilla anguilla)-Vibrio vulnificus interaction in the gills: Role of the RtxA13 toxin.</title>
        <authorList>
            <person name="Callol A."/>
            <person name="Pajuelo D."/>
            <person name="Ebbesson L."/>
            <person name="Teles M."/>
            <person name="MacKenzie S."/>
            <person name="Amaro C."/>
        </authorList>
    </citation>
    <scope>NUCLEOTIDE SEQUENCE</scope>
</reference>
<dbReference type="EMBL" id="GBXM01081085">
    <property type="protein sequence ID" value="JAH27492.1"/>
    <property type="molecule type" value="Transcribed_RNA"/>
</dbReference>